<reference evidence="1" key="1">
    <citation type="submission" date="2018-08" db="EMBL/GenBank/DDBJ databases">
        <authorList>
            <consortium name="GenomeTrakr network: Whole genome sequencing for foodborne pathogen traceback"/>
        </authorList>
    </citation>
    <scope>NUCLEOTIDE SEQUENCE</scope>
    <source>
        <strain evidence="1">FDA00009177</strain>
    </source>
</reference>
<accession>A0A5T2WNA1</accession>
<dbReference type="EMBL" id="AACWFO010000016">
    <property type="protein sequence ID" value="EAM8420245.1"/>
    <property type="molecule type" value="Genomic_DNA"/>
</dbReference>
<organism evidence="1">
    <name type="scientific">Salmonella enterica</name>
    <name type="common">Salmonella choleraesuis</name>
    <dbReference type="NCBI Taxonomy" id="28901"/>
    <lineage>
        <taxon>Bacteria</taxon>
        <taxon>Pseudomonadati</taxon>
        <taxon>Pseudomonadota</taxon>
        <taxon>Gammaproteobacteria</taxon>
        <taxon>Enterobacterales</taxon>
        <taxon>Enterobacteriaceae</taxon>
        <taxon>Salmonella</taxon>
    </lineage>
</organism>
<protein>
    <submittedName>
        <fullName evidence="1">Uncharacterized protein</fullName>
    </submittedName>
</protein>
<comment type="caution">
    <text evidence="1">The sequence shown here is derived from an EMBL/GenBank/DDBJ whole genome shotgun (WGS) entry which is preliminary data.</text>
</comment>
<dbReference type="AlphaFoldDB" id="A0A5T2WNA1"/>
<evidence type="ECO:0000313" key="1">
    <source>
        <dbReference type="EMBL" id="EAM8420245.1"/>
    </source>
</evidence>
<gene>
    <name evidence="1" type="ORF">AC527_23960</name>
</gene>
<proteinExistence type="predicted"/>
<name>A0A5T2WNA1_SALER</name>
<sequence length="91" mass="10726">MMNDFILKERGNMTHYILMNIESLEYIRESSDLPAGGYDEIVLKFVCETPLTESDTCEMIYRYFGNVFFNENDNDFLSEKAKYRKWAVLSA</sequence>